<dbReference type="Gene3D" id="1.10.840.10">
    <property type="entry name" value="Ras guanine-nucleotide exchange factors catalytic domain"/>
    <property type="match status" value="1"/>
</dbReference>
<dbReference type="EMBL" id="QLNT01000024">
    <property type="protein sequence ID" value="KAF3060298.1"/>
    <property type="molecule type" value="Genomic_DNA"/>
</dbReference>
<dbReference type="InterPro" id="IPR000651">
    <property type="entry name" value="Ras-like_Gua-exchang_fac_N"/>
</dbReference>
<dbReference type="InterPro" id="IPR023578">
    <property type="entry name" value="Ras_GEF_dom_sf"/>
</dbReference>
<organism evidence="6 7">
    <name type="scientific">Trichoderma lentiforme</name>
    <dbReference type="NCBI Taxonomy" id="1567552"/>
    <lineage>
        <taxon>Eukaryota</taxon>
        <taxon>Fungi</taxon>
        <taxon>Dikarya</taxon>
        <taxon>Ascomycota</taxon>
        <taxon>Pezizomycotina</taxon>
        <taxon>Sordariomycetes</taxon>
        <taxon>Hypocreomycetidae</taxon>
        <taxon>Hypocreales</taxon>
        <taxon>Hypocreaceae</taxon>
        <taxon>Trichoderma</taxon>
    </lineage>
</organism>
<gene>
    <name evidence="6" type="ORF">CFAM422_011459</name>
</gene>
<dbReference type="PROSITE" id="PS50212">
    <property type="entry name" value="RASGEF_NTER"/>
    <property type="match status" value="1"/>
</dbReference>
<feature type="compositionally biased region" description="Polar residues" evidence="3">
    <location>
        <begin position="67"/>
        <end position="79"/>
    </location>
</feature>
<feature type="region of interest" description="Disordered" evidence="3">
    <location>
        <begin position="1"/>
        <end position="89"/>
    </location>
</feature>
<dbReference type="SUPFAM" id="SSF52540">
    <property type="entry name" value="P-loop containing nucleoside triphosphate hydrolases"/>
    <property type="match status" value="1"/>
</dbReference>
<dbReference type="GO" id="GO:0007265">
    <property type="term" value="P:Ras protein signal transduction"/>
    <property type="evidence" value="ECO:0007669"/>
    <property type="project" value="TreeGrafter"/>
</dbReference>
<name>A0A9P4X614_9HYPO</name>
<dbReference type="Gene3D" id="3.40.50.300">
    <property type="entry name" value="P-loop containing nucleotide triphosphate hydrolases"/>
    <property type="match status" value="1"/>
</dbReference>
<dbReference type="CDD" id="cd00882">
    <property type="entry name" value="Ras_like_GTPase"/>
    <property type="match status" value="1"/>
</dbReference>
<feature type="compositionally biased region" description="Polar residues" evidence="3">
    <location>
        <begin position="1"/>
        <end position="18"/>
    </location>
</feature>
<comment type="caution">
    <text evidence="6">The sequence shown here is derived from an EMBL/GenBank/DDBJ whole genome shotgun (WGS) entry which is preliminary data.</text>
</comment>
<dbReference type="SMART" id="SM00147">
    <property type="entry name" value="RasGEF"/>
    <property type="match status" value="1"/>
</dbReference>
<protein>
    <submittedName>
        <fullName evidence="6">Ras guanine nucleotide exchange factor A</fullName>
    </submittedName>
</protein>
<proteinExistence type="predicted"/>
<dbReference type="Pfam" id="PF00618">
    <property type="entry name" value="RasGEF_N"/>
    <property type="match status" value="1"/>
</dbReference>
<dbReference type="InterPro" id="IPR008937">
    <property type="entry name" value="Ras-like_GEF"/>
</dbReference>
<dbReference type="InterPro" id="IPR036964">
    <property type="entry name" value="RASGEF_cat_dom_sf"/>
</dbReference>
<dbReference type="InterPro" id="IPR027417">
    <property type="entry name" value="P-loop_NTPase"/>
</dbReference>
<reference evidence="6 7" key="1">
    <citation type="submission" date="2018-06" db="EMBL/GenBank/DDBJ databases">
        <title>Genome analysis of cellulolytic fungus Trichoderma lentiforme CFAM-422.</title>
        <authorList>
            <person name="Steindorff A.S."/>
            <person name="Formighieri E.F."/>
            <person name="Midorikawa G.E.O."/>
            <person name="Tamietti M.S."/>
            <person name="Ramos E.Z."/>
            <person name="Silva A.S."/>
            <person name="Bon E.P.S."/>
            <person name="Mendes T.D."/>
            <person name="Damaso M.C.T."/>
            <person name="Favaro L.C.L."/>
        </authorList>
    </citation>
    <scope>NUCLEOTIDE SEQUENCE [LARGE SCALE GENOMIC DNA]</scope>
    <source>
        <strain evidence="6 7">CFAM-422</strain>
    </source>
</reference>
<dbReference type="GO" id="GO:0005886">
    <property type="term" value="C:plasma membrane"/>
    <property type="evidence" value="ECO:0007669"/>
    <property type="project" value="TreeGrafter"/>
</dbReference>
<dbReference type="Proteomes" id="UP000801864">
    <property type="component" value="Unassembled WGS sequence"/>
</dbReference>
<feature type="region of interest" description="Disordered" evidence="3">
    <location>
        <begin position="1174"/>
        <end position="1197"/>
    </location>
</feature>
<evidence type="ECO:0000256" key="1">
    <source>
        <dbReference type="ARBA" id="ARBA00022658"/>
    </source>
</evidence>
<evidence type="ECO:0000256" key="2">
    <source>
        <dbReference type="PROSITE-ProRule" id="PRU00168"/>
    </source>
</evidence>
<dbReference type="PANTHER" id="PTHR23113">
    <property type="entry name" value="GUANINE NUCLEOTIDE EXCHANGE FACTOR"/>
    <property type="match status" value="1"/>
</dbReference>
<feature type="domain" description="N-terminal Ras-GEF" evidence="5">
    <location>
        <begin position="525"/>
        <end position="651"/>
    </location>
</feature>
<evidence type="ECO:0000313" key="7">
    <source>
        <dbReference type="Proteomes" id="UP000801864"/>
    </source>
</evidence>
<evidence type="ECO:0000256" key="3">
    <source>
        <dbReference type="SAM" id="MobiDB-lite"/>
    </source>
</evidence>
<dbReference type="PROSITE" id="PS50009">
    <property type="entry name" value="RASGEF_CAT"/>
    <property type="match status" value="1"/>
</dbReference>
<dbReference type="GO" id="GO:0005085">
    <property type="term" value="F:guanyl-nucleotide exchange factor activity"/>
    <property type="evidence" value="ECO:0007669"/>
    <property type="project" value="UniProtKB-KW"/>
</dbReference>
<evidence type="ECO:0000259" key="4">
    <source>
        <dbReference type="PROSITE" id="PS50009"/>
    </source>
</evidence>
<accession>A0A9P4X614</accession>
<keyword evidence="7" id="KW-1185">Reference proteome</keyword>
<dbReference type="CDD" id="cd06224">
    <property type="entry name" value="REM"/>
    <property type="match status" value="1"/>
</dbReference>
<evidence type="ECO:0000259" key="5">
    <source>
        <dbReference type="PROSITE" id="PS50212"/>
    </source>
</evidence>
<dbReference type="InterPro" id="IPR001895">
    <property type="entry name" value="RASGEF_cat_dom"/>
</dbReference>
<feature type="compositionally biased region" description="Basic residues" evidence="3">
    <location>
        <begin position="1179"/>
        <end position="1188"/>
    </location>
</feature>
<keyword evidence="1 2" id="KW-0344">Guanine-nucleotide releasing factor</keyword>
<feature type="compositionally biased region" description="Low complexity" evidence="3">
    <location>
        <begin position="19"/>
        <end position="66"/>
    </location>
</feature>
<feature type="region of interest" description="Disordered" evidence="3">
    <location>
        <begin position="385"/>
        <end position="415"/>
    </location>
</feature>
<dbReference type="Gene3D" id="1.20.870.10">
    <property type="entry name" value="Son of sevenless (SoS) protein Chain: S domain 1"/>
    <property type="match status" value="1"/>
</dbReference>
<dbReference type="Pfam" id="PF00617">
    <property type="entry name" value="RasGEF"/>
    <property type="match status" value="1"/>
</dbReference>
<feature type="domain" description="Ras-GEF" evidence="4">
    <location>
        <begin position="750"/>
        <end position="988"/>
    </location>
</feature>
<feature type="region of interest" description="Disordered" evidence="3">
    <location>
        <begin position="135"/>
        <end position="162"/>
    </location>
</feature>
<sequence>MVQPSASQQQHLTYMATDSSSSGSQRLRSGSETPTAAATARRPSAFSVLSSASSSAGSWSRASAASTDQSFPSRTSSNAAFVPRPSSPNRDSFISIVDDPFFQHLDSLDSPASVVPDSYKPIEFESETLAEIPFFSPETPRSNTSRYDHEGQQKQHWPPPRRESLTIGSSQFWSQQSSAMESFNIAIIGAIGVGKSTFVQRILGLSRPPISTASSVRIVVDSAAYMITLLELDLDSFELNTPHPIQWPKQINGHIVPRVDAALVLYDVTNKDTIRDLPQTLAALTNSNMPAMLVATKCEAPEEERQVNPDELANHTLFRSCLAHFKISSTSPEIDRTCLHAILRAAVAHRRGMLPRMKCDNTPIDVTKDAPCADMSVMLDETGEMGAARKRAQSAANLDAPDPSAGRPISEGRHNRASSDFSLLRGFAAPSTGTPVADGHAQKQASRSPHRDRNTGVRSSGKLTATSTTLEHSMAAVVGPTLTFAPLGGRANDSFLDVDESDTDSRRYSDDIPILQRNDDVVVEKQQKMAGVPFDDLVDRLLALPLSRADLNFFDVFLCLYRKFAAPGELFSAILMRLDRVRDDKTVHHLTKTATQLRIIETVAKWASLYPGDFARLTTRRNLDEFIRYLSTEPIFSIAARQMHRNLTLHVIEDDDTGWANADDADDQLASDILSKELSELPAGLTALQFEEDNFERPSVSSENLNRVVGSGGQIQLYSYEDYDREAATLDPTDHLPMNKFRYRIFIEIKDDDIADELTRIDWIMFSSIRIRDFVRHVSLPASQKESCKSLNNVNRMINHFNHVAKWVANMILLRDKAKHRALVLEKFMNIALKLRQLNNYNGLAAVLAGINGTAIHRLAQTKALVSPETHKKFARLVILMGTQKSHFAYRLAWENSPLPRIPFMPLHRRDLVSAEEGSKTFVGPNGDRINWKKFEVLGEVLLPLMKSQGSPYPNLSKNDNVRELILGCHMTTDEEEIYQRSLEVEGSSSGGGALEPTKKIFPWLKDAMQLISVSLPDLSLVSNEQQLDFALGGTLQLRFPDNVDVPRTSSDLSKLVTEKHLWIARTGSCYLRLNVSIQGEPVLERNHISKLVDWVRDCEVYKLACFTTLAARVWSRAGVCLHVQERDAIESSGTMSFSIQHPDLSSTLITQRDAFAAEFESVNCHIDLSPNKDEKSLGKRSLKRKRAKQTEECVGTPQPDDVFADDEYLVDLTPDDQRAIDAFIRSLNMIPAQQGRSESTPKSGPSCLTSGKLEFSESFKQLFEVALEILVLGSRKQYKGITPFNRTHSECLIRLAPAVFNRPYLKTISDRASLLPIIATSLARMKNAESPSLRQKVASFVAQVVDVGCDYNDRVIRGIEKSTWNVLLSTTKVPKLPGKGGHGVQRLASTTDPKLETGFCEHAAVEKDEREDMGLITPSSSTDGKTEIHEVKQTLLPQHNTIFFESQQISLPEVQASSASILLGSPICYTQAESSYTFNSSGMDSKALMGGGKHGNLFTADAVVWNHDPWPIDVGSLTFDEWLCPSEFTAECWGI</sequence>
<dbReference type="PANTHER" id="PTHR23113:SF348">
    <property type="entry name" value="GUANYL-NUCLEOTIDE EXCHANGE FACTOR RASGEF, PUTATIVE (AFU_ORTHOLOGUE AFUA_1G04700)-RELATED"/>
    <property type="match status" value="1"/>
</dbReference>
<evidence type="ECO:0000313" key="6">
    <source>
        <dbReference type="EMBL" id="KAF3060298.1"/>
    </source>
</evidence>
<feature type="region of interest" description="Disordered" evidence="3">
    <location>
        <begin position="428"/>
        <end position="462"/>
    </location>
</feature>
<dbReference type="SUPFAM" id="SSF48366">
    <property type="entry name" value="Ras GEF"/>
    <property type="match status" value="1"/>
</dbReference>